<name>A0ABR1HHW9_9HYPO</name>
<gene>
    <name evidence="1" type="ORF">QQX98_002599</name>
</gene>
<sequence length="144" mass="15906">MSTALSISYTTLVEQLFLDLALNDVINKTPGIPVAEPWATMYVDSILDSRFGDAVWARYHIFGNVHNNIVDGSPNLTVLESIKEDAIGYRVHASEEYFEARPFYEKTSSADGHPDVIEIILDAASAEIPEGADEDEDDEEGVEL</sequence>
<proteinExistence type="predicted"/>
<organism evidence="1 2">
    <name type="scientific">Neonectria punicea</name>
    <dbReference type="NCBI Taxonomy" id="979145"/>
    <lineage>
        <taxon>Eukaryota</taxon>
        <taxon>Fungi</taxon>
        <taxon>Dikarya</taxon>
        <taxon>Ascomycota</taxon>
        <taxon>Pezizomycotina</taxon>
        <taxon>Sordariomycetes</taxon>
        <taxon>Hypocreomycetidae</taxon>
        <taxon>Hypocreales</taxon>
        <taxon>Nectriaceae</taxon>
        <taxon>Neonectria</taxon>
    </lineage>
</organism>
<keyword evidence="2" id="KW-1185">Reference proteome</keyword>
<protein>
    <submittedName>
        <fullName evidence="1">Uncharacterized protein</fullName>
    </submittedName>
</protein>
<comment type="caution">
    <text evidence="1">The sequence shown here is derived from an EMBL/GenBank/DDBJ whole genome shotgun (WGS) entry which is preliminary data.</text>
</comment>
<evidence type="ECO:0000313" key="1">
    <source>
        <dbReference type="EMBL" id="KAK7420795.1"/>
    </source>
</evidence>
<dbReference type="EMBL" id="JAZAVJ010000027">
    <property type="protein sequence ID" value="KAK7420795.1"/>
    <property type="molecule type" value="Genomic_DNA"/>
</dbReference>
<reference evidence="1 2" key="1">
    <citation type="journal article" date="2025" name="Microbiol. Resour. Announc.">
        <title>Draft genome sequences for Neonectria magnoliae and Neonectria punicea, canker pathogens of Liriodendron tulipifera and Acer saccharum in West Virginia.</title>
        <authorList>
            <person name="Petronek H.M."/>
            <person name="Kasson M.T."/>
            <person name="Metheny A.M."/>
            <person name="Stauder C.M."/>
            <person name="Lovett B."/>
            <person name="Lynch S.C."/>
            <person name="Garnas J.R."/>
            <person name="Kasson L.R."/>
            <person name="Stajich J.E."/>
        </authorList>
    </citation>
    <scope>NUCLEOTIDE SEQUENCE [LARGE SCALE GENOMIC DNA]</scope>
    <source>
        <strain evidence="1 2">NRRL 64653</strain>
    </source>
</reference>
<accession>A0ABR1HHW9</accession>
<evidence type="ECO:0000313" key="2">
    <source>
        <dbReference type="Proteomes" id="UP001498476"/>
    </source>
</evidence>
<dbReference type="Proteomes" id="UP001498476">
    <property type="component" value="Unassembled WGS sequence"/>
</dbReference>